<dbReference type="SUPFAM" id="SSF53697">
    <property type="entry name" value="SIS domain"/>
    <property type="match status" value="1"/>
</dbReference>
<evidence type="ECO:0000313" key="2">
    <source>
        <dbReference type="Proteomes" id="UP001144280"/>
    </source>
</evidence>
<comment type="caution">
    <text evidence="1">The sequence shown here is derived from an EMBL/GenBank/DDBJ whole genome shotgun (WGS) entry which is preliminary data.</text>
</comment>
<keyword evidence="1" id="KW-0413">Isomerase</keyword>
<dbReference type="EMBL" id="BSDI01000011">
    <property type="protein sequence ID" value="GLH97635.1"/>
    <property type="molecule type" value="Genomic_DNA"/>
</dbReference>
<reference evidence="1" key="1">
    <citation type="submission" date="2022-12" db="EMBL/GenBank/DDBJ databases">
        <title>New Phytohabitans aurantiacus sp. RD004123 nov., an actinomycete isolated from soil.</title>
        <authorList>
            <person name="Triningsih D.W."/>
            <person name="Harunari E."/>
            <person name="Igarashi Y."/>
        </authorList>
    </citation>
    <scope>NUCLEOTIDE SEQUENCE</scope>
    <source>
        <strain evidence="1">RD004123</strain>
    </source>
</reference>
<proteinExistence type="predicted"/>
<dbReference type="Gene3D" id="3.40.50.10490">
    <property type="entry name" value="Glucose-6-phosphate isomerase like protein, domain 1"/>
    <property type="match status" value="2"/>
</dbReference>
<keyword evidence="2" id="KW-1185">Reference proteome</keyword>
<evidence type="ECO:0000313" key="1">
    <source>
        <dbReference type="EMBL" id="GLH97635.1"/>
    </source>
</evidence>
<dbReference type="Proteomes" id="UP001144280">
    <property type="component" value="Unassembled WGS sequence"/>
</dbReference>
<dbReference type="GO" id="GO:0016853">
    <property type="term" value="F:isomerase activity"/>
    <property type="evidence" value="ECO:0007669"/>
    <property type="project" value="UniProtKB-KW"/>
</dbReference>
<organism evidence="1 2">
    <name type="scientific">Phytohabitans aurantiacus</name>
    <dbReference type="NCBI Taxonomy" id="3016789"/>
    <lineage>
        <taxon>Bacteria</taxon>
        <taxon>Bacillati</taxon>
        <taxon>Actinomycetota</taxon>
        <taxon>Actinomycetes</taxon>
        <taxon>Micromonosporales</taxon>
        <taxon>Micromonosporaceae</taxon>
    </lineage>
</organism>
<name>A0ABQ5QWA5_9ACTN</name>
<gene>
    <name evidence="1" type="primary">pgi</name>
    <name evidence="1" type="ORF">Pa4123_29100</name>
</gene>
<sequence>MKEVEAAAGLAVWRASRLGADLTADHGPPGLDPLLPLLAELAEEVADLDHVVAVGPSLAAQAITRTLGRPLTALDTADPGPVERALGDRLDRTVVVVTAASDVTDAIRRAYLSAFLDSGLTEAEAARRFVQVDDVVPAGRSALSAAALVPAALAGVDVAELVDQASELSAALARGEDNPARALASTLAAGYDTVAVVSDGTGLIGLTDWVGRLLAASLGVLPVVLEDPAAPVAGDRTLTVTVGGSLGAGTVPGGGVWPDVAVNGPLGAQFLVWEHAIGLTPQRSTPSATPAPHIGETFTEGSVTGYGTSAGSVVEALGGLLLGSRPDGYLSITAYLDPVADAQVARLRPLLAEVAGRPVAFGWGPQPRPPAGTHLQITGAVASDQYQLGDLQAAQAAADRAELARDGRRIVRLDLAERAAGIVQLLDAARALGN</sequence>
<accession>A0ABQ5QWA5</accession>
<protein>
    <submittedName>
        <fullName evidence="1">Glucose-6-phosphate isomerase</fullName>
    </submittedName>
</protein>
<dbReference type="RefSeq" id="WP_281895701.1">
    <property type="nucleotide sequence ID" value="NZ_BSDI01000011.1"/>
</dbReference>
<dbReference type="InterPro" id="IPR046348">
    <property type="entry name" value="SIS_dom_sf"/>
</dbReference>